<name>A0A1F6FH71_9BACT</name>
<dbReference type="PROSITE" id="PS00373">
    <property type="entry name" value="GART"/>
    <property type="match status" value="1"/>
</dbReference>
<gene>
    <name evidence="3" type="ORF">A3G90_04120</name>
</gene>
<dbReference type="InterPro" id="IPR041711">
    <property type="entry name" value="Met-tRNA-FMT_N"/>
</dbReference>
<dbReference type="Pfam" id="PF00551">
    <property type="entry name" value="Formyl_trans_N"/>
    <property type="match status" value="1"/>
</dbReference>
<dbReference type="GO" id="GO:0004479">
    <property type="term" value="F:methionyl-tRNA formyltransferase activity"/>
    <property type="evidence" value="ECO:0007669"/>
    <property type="project" value="UniProtKB-EC"/>
</dbReference>
<dbReference type="CDD" id="cd08646">
    <property type="entry name" value="FMT_core_Met-tRNA-FMT_N"/>
    <property type="match status" value="1"/>
</dbReference>
<dbReference type="EMBL" id="MFMM01000001">
    <property type="protein sequence ID" value="OGG85214.1"/>
    <property type="molecule type" value="Genomic_DNA"/>
</dbReference>
<organism evidence="3 4">
    <name type="scientific">Candidatus Kaiserbacteria bacterium RIFCSPLOWO2_12_FULL_45_26</name>
    <dbReference type="NCBI Taxonomy" id="1798525"/>
    <lineage>
        <taxon>Bacteria</taxon>
        <taxon>Candidatus Kaiseribacteriota</taxon>
    </lineage>
</organism>
<dbReference type="InterPro" id="IPR036477">
    <property type="entry name" value="Formyl_transf_N_sf"/>
</dbReference>
<dbReference type="STRING" id="1798525.A3G90_04120"/>
<dbReference type="InterPro" id="IPR002376">
    <property type="entry name" value="Formyl_transf_N"/>
</dbReference>
<dbReference type="EC" id="2.1.2.9" evidence="1"/>
<evidence type="ECO:0000313" key="4">
    <source>
        <dbReference type="Proteomes" id="UP000177325"/>
    </source>
</evidence>
<dbReference type="InterPro" id="IPR011034">
    <property type="entry name" value="Formyl_transferase-like_C_sf"/>
</dbReference>
<sequence length="282" mass="31537">MKFAFFGTPELAVNALDELETFGLVPSLIVTTSDAPVGRKQIITPPPTKVWAEERQIPVFQPTTLKHKEDLTLLSDNTWDFFVVFAYGKIMPEWLLSLPKYGTINAHPSLLPKLRGASPIRSTLLTDLSAAGVTIMQMDAEMDHGPILYQQPISLPVPIPGQELDRIASLMCGDLLAHVMQELPKGTIVPAPQKHEDATFCTKITKDMAELTIDPTALPTGEEALACYRKICAFDGWPETFFIHEKKRFKIKSARLTEDQKLVIERIVPEGKNETDFKNYFA</sequence>
<evidence type="ECO:0000259" key="2">
    <source>
        <dbReference type="Pfam" id="PF00551"/>
    </source>
</evidence>
<dbReference type="PANTHER" id="PTHR11138">
    <property type="entry name" value="METHIONYL-TRNA FORMYLTRANSFERASE"/>
    <property type="match status" value="1"/>
</dbReference>
<dbReference type="Proteomes" id="UP000177325">
    <property type="component" value="Unassembled WGS sequence"/>
</dbReference>
<comment type="caution">
    <text evidence="3">The sequence shown here is derived from an EMBL/GenBank/DDBJ whole genome shotgun (WGS) entry which is preliminary data.</text>
</comment>
<dbReference type="PANTHER" id="PTHR11138:SF5">
    <property type="entry name" value="METHIONYL-TRNA FORMYLTRANSFERASE, MITOCHONDRIAL"/>
    <property type="match status" value="1"/>
</dbReference>
<evidence type="ECO:0000256" key="1">
    <source>
        <dbReference type="ARBA" id="ARBA00012261"/>
    </source>
</evidence>
<dbReference type="InterPro" id="IPR001555">
    <property type="entry name" value="GART_AS"/>
</dbReference>
<reference evidence="3 4" key="1">
    <citation type="journal article" date="2016" name="Nat. Commun.">
        <title>Thousands of microbial genomes shed light on interconnected biogeochemical processes in an aquifer system.</title>
        <authorList>
            <person name="Anantharaman K."/>
            <person name="Brown C.T."/>
            <person name="Hug L.A."/>
            <person name="Sharon I."/>
            <person name="Castelle C.J."/>
            <person name="Probst A.J."/>
            <person name="Thomas B.C."/>
            <person name="Singh A."/>
            <person name="Wilkins M.J."/>
            <person name="Karaoz U."/>
            <person name="Brodie E.L."/>
            <person name="Williams K.H."/>
            <person name="Hubbard S.S."/>
            <person name="Banfield J.F."/>
        </authorList>
    </citation>
    <scope>NUCLEOTIDE SEQUENCE [LARGE SCALE GENOMIC DNA]</scope>
</reference>
<dbReference type="SUPFAM" id="SSF53328">
    <property type="entry name" value="Formyltransferase"/>
    <property type="match status" value="1"/>
</dbReference>
<dbReference type="AlphaFoldDB" id="A0A1F6FH71"/>
<proteinExistence type="predicted"/>
<evidence type="ECO:0000313" key="3">
    <source>
        <dbReference type="EMBL" id="OGG85214.1"/>
    </source>
</evidence>
<dbReference type="GO" id="GO:0005829">
    <property type="term" value="C:cytosol"/>
    <property type="evidence" value="ECO:0007669"/>
    <property type="project" value="TreeGrafter"/>
</dbReference>
<dbReference type="Gene3D" id="3.40.50.12230">
    <property type="match status" value="1"/>
</dbReference>
<protein>
    <recommendedName>
        <fullName evidence="1">methionyl-tRNA formyltransferase</fullName>
        <ecNumber evidence="1">2.1.2.9</ecNumber>
    </recommendedName>
</protein>
<accession>A0A1F6FH71</accession>
<feature type="domain" description="Formyl transferase N-terminal" evidence="2">
    <location>
        <begin position="1"/>
        <end position="153"/>
    </location>
</feature>
<dbReference type="SUPFAM" id="SSF50486">
    <property type="entry name" value="FMT C-terminal domain-like"/>
    <property type="match status" value="1"/>
</dbReference>